<keyword evidence="2" id="KW-1133">Transmembrane helix</keyword>
<keyword evidence="5" id="KW-1185">Reference proteome</keyword>
<evidence type="ECO:0000313" key="5">
    <source>
        <dbReference type="Proteomes" id="UP001360953"/>
    </source>
</evidence>
<name>A0ABR1LD78_9PEZI</name>
<evidence type="ECO:0000259" key="3">
    <source>
        <dbReference type="Pfam" id="PF00931"/>
    </source>
</evidence>
<feature type="repeat" description="TPR" evidence="1">
    <location>
        <begin position="464"/>
        <end position="497"/>
    </location>
</feature>
<dbReference type="PANTHER" id="PTHR35205:SF1">
    <property type="entry name" value="ZU5 DOMAIN-CONTAINING PROTEIN"/>
    <property type="match status" value="1"/>
</dbReference>
<keyword evidence="2" id="KW-0812">Transmembrane</keyword>
<dbReference type="Pfam" id="PF00931">
    <property type="entry name" value="NB-ARC"/>
    <property type="match status" value="1"/>
</dbReference>
<organism evidence="4 5">
    <name type="scientific">Phyllosticta citribraziliensis</name>
    <dbReference type="NCBI Taxonomy" id="989973"/>
    <lineage>
        <taxon>Eukaryota</taxon>
        <taxon>Fungi</taxon>
        <taxon>Dikarya</taxon>
        <taxon>Ascomycota</taxon>
        <taxon>Pezizomycotina</taxon>
        <taxon>Dothideomycetes</taxon>
        <taxon>Dothideomycetes incertae sedis</taxon>
        <taxon>Botryosphaeriales</taxon>
        <taxon>Phyllostictaceae</taxon>
        <taxon>Phyllosticta</taxon>
    </lineage>
</organism>
<dbReference type="PROSITE" id="PS50005">
    <property type="entry name" value="TPR"/>
    <property type="match status" value="2"/>
</dbReference>
<sequence>MRDGRKVFLLHGLGGIGKTQLAVKFARDFHSRYSAVFWLDGSTKSNLKDSFSRMLRRMPDYSSSPMGESIGNEQDKEIDAIQHWLSMPGNKHWLIIIDNVDYDQSNPKDSKSYDLDEYLPRAEHGSILITSRFRSVGQRFEDLQVDSVTDQEACAILNANARSPTPRDSNYWRPLINRLEGLPLALALAGSYIGQLGMSVNDYLDLYNSSWPELVNEHEPRQDYKGRTLLTTWQISVERAKGKDHVVEDLLKVWAVLDRNDIWSQLFAFKPSSKSSLGSKYPSSLKELRMNPLVFQRAMKVLLDLSLIVRSEDESSFSMHPVVHAWCKSLISNQEEPDIYRIAATIIYMHDQCEDLAQKLRIRRHALPVAEYYSKSPRSPRKYLLSLGRFLAGYQDFGLATPMITMAAKKYEGKQDFDKVLQCYEVLHESYGKLTMAEKRNEVYQKACQTYKTIRAQNSGQSTIRAHIRMGQIHNNRTNLKEAAKAYQRAIKECKANGENSYSRERLAATCCLAMIYRGERKYGQAERLLVPALDFAQTTLSESNTRTKTIRSLLSATYISMGNIDAAKAIFEKILKETPDDMSFIDRCFLGSLYLKTGLLNEARSLLESSHEKWTSSFIRPNEVSYGSALQLSHLYCATGNPTKAIKILRSVLEIDEQRLPSLRTMETATATLRLAIALSRQGESSQDVANLFDWAIEALGSLERPCYRPVLVMSTRFELFRWQMCENRIQDAEKTLETLFHKYFQPLNRDVLVLYLACIVADLGNKMQFGTAEKLQELVVQNLAKVYGPKSRMLLDANKNLEQVKSWGQNWTSGKEFRCGIVRYSCHHIGLQETTSERVGSLRECRQEDVERPYKGWRQVVAALALILYACGFTAVVSAIPFLDARIPERAYLWLAVNYGDLSMSFAQTLFQLSEERCPSHDTEPWLGEPVSGRHAWSIGERGNRAVSHQKS</sequence>
<dbReference type="InterPro" id="IPR002182">
    <property type="entry name" value="NB-ARC"/>
</dbReference>
<dbReference type="PRINTS" id="PR00364">
    <property type="entry name" value="DISEASERSIST"/>
</dbReference>
<dbReference type="InterPro" id="IPR011990">
    <property type="entry name" value="TPR-like_helical_dom_sf"/>
</dbReference>
<evidence type="ECO:0000256" key="2">
    <source>
        <dbReference type="SAM" id="Phobius"/>
    </source>
</evidence>
<dbReference type="InterPro" id="IPR027417">
    <property type="entry name" value="P-loop_NTPase"/>
</dbReference>
<dbReference type="SUPFAM" id="SSF52540">
    <property type="entry name" value="P-loop containing nucleoside triphosphate hydrolases"/>
    <property type="match status" value="1"/>
</dbReference>
<dbReference type="EMBL" id="JBBPEH010000010">
    <property type="protein sequence ID" value="KAK7533196.1"/>
    <property type="molecule type" value="Genomic_DNA"/>
</dbReference>
<evidence type="ECO:0000256" key="1">
    <source>
        <dbReference type="PROSITE-ProRule" id="PRU00339"/>
    </source>
</evidence>
<comment type="caution">
    <text evidence="4">The sequence shown here is derived from an EMBL/GenBank/DDBJ whole genome shotgun (WGS) entry which is preliminary data.</text>
</comment>
<evidence type="ECO:0000313" key="4">
    <source>
        <dbReference type="EMBL" id="KAK7533196.1"/>
    </source>
</evidence>
<dbReference type="InterPro" id="IPR019734">
    <property type="entry name" value="TPR_rpt"/>
</dbReference>
<keyword evidence="2" id="KW-0472">Membrane</keyword>
<dbReference type="SUPFAM" id="SSF48452">
    <property type="entry name" value="TPR-like"/>
    <property type="match status" value="1"/>
</dbReference>
<dbReference type="RefSeq" id="XP_066652589.1">
    <property type="nucleotide sequence ID" value="XM_066804132.1"/>
</dbReference>
<dbReference type="GeneID" id="92037038"/>
<dbReference type="PANTHER" id="PTHR35205">
    <property type="entry name" value="NB-ARC AND TPR DOMAIN PROTEIN"/>
    <property type="match status" value="1"/>
</dbReference>
<reference evidence="4 5" key="1">
    <citation type="submission" date="2024-04" db="EMBL/GenBank/DDBJ databases">
        <title>Phyllosticta paracitricarpa is synonymous to the EU quarantine fungus P. citricarpa based on phylogenomic analyses.</title>
        <authorList>
            <consortium name="Lawrence Berkeley National Laboratory"/>
            <person name="Van ingen-buijs V.A."/>
            <person name="Van westerhoven A.C."/>
            <person name="Haridas S."/>
            <person name="Skiadas P."/>
            <person name="Martin F."/>
            <person name="Groenewald J.Z."/>
            <person name="Crous P.W."/>
            <person name="Seidl M.F."/>
        </authorList>
    </citation>
    <scope>NUCLEOTIDE SEQUENCE [LARGE SCALE GENOMIC DNA]</scope>
    <source>
        <strain evidence="4 5">CPC 17464</strain>
    </source>
</reference>
<gene>
    <name evidence="4" type="ORF">J3D65DRAFT_73498</name>
</gene>
<dbReference type="Gene3D" id="3.40.50.300">
    <property type="entry name" value="P-loop containing nucleotide triphosphate hydrolases"/>
    <property type="match status" value="1"/>
</dbReference>
<protein>
    <recommendedName>
        <fullName evidence="3">NB-ARC domain-containing protein</fullName>
    </recommendedName>
</protein>
<feature type="domain" description="NB-ARC" evidence="3">
    <location>
        <begin position="3"/>
        <end position="160"/>
    </location>
</feature>
<dbReference type="Proteomes" id="UP001360953">
    <property type="component" value="Unassembled WGS sequence"/>
</dbReference>
<dbReference type="Pfam" id="PF13181">
    <property type="entry name" value="TPR_8"/>
    <property type="match status" value="1"/>
</dbReference>
<accession>A0ABR1LD78</accession>
<keyword evidence="1" id="KW-0802">TPR repeat</keyword>
<feature type="transmembrane region" description="Helical" evidence="2">
    <location>
        <begin position="862"/>
        <end position="885"/>
    </location>
</feature>
<dbReference type="Gene3D" id="1.25.40.10">
    <property type="entry name" value="Tetratricopeptide repeat domain"/>
    <property type="match status" value="1"/>
</dbReference>
<dbReference type="SMART" id="SM00028">
    <property type="entry name" value="TPR"/>
    <property type="match status" value="5"/>
</dbReference>
<proteinExistence type="predicted"/>
<feature type="repeat" description="TPR" evidence="1">
    <location>
        <begin position="549"/>
        <end position="582"/>
    </location>
</feature>